<comment type="caution">
    <text evidence="7">The sequence shown here is derived from an EMBL/GenBank/DDBJ whole genome shotgun (WGS) entry which is preliminary data.</text>
</comment>
<evidence type="ECO:0000313" key="6">
    <source>
        <dbReference type="EMBL" id="MTB64998.1"/>
    </source>
</evidence>
<evidence type="ECO:0000313" key="9">
    <source>
        <dbReference type="Proteomes" id="UP000435423"/>
    </source>
</evidence>
<feature type="transmembrane region" description="Helical" evidence="5">
    <location>
        <begin position="296"/>
        <end position="315"/>
    </location>
</feature>
<comment type="subcellular location">
    <subcellularLocation>
        <location evidence="1">Membrane</location>
        <topology evidence="1">Multi-pass membrane protein</topology>
    </subcellularLocation>
</comment>
<evidence type="ECO:0000313" key="8">
    <source>
        <dbReference type="Proteomes" id="UP000435060"/>
    </source>
</evidence>
<feature type="transmembrane region" description="Helical" evidence="5">
    <location>
        <begin position="180"/>
        <end position="202"/>
    </location>
</feature>
<sequence length="408" mass="44583">MIPIKESYQHPYSVTIRLAVFGLIVGLMTGGLTTLFGRVLLWIGEWRTSHLSALLPFLGLAGLVIVFLYQHFSKEAQKGMALVFEVAHGEDRKIPSSLIPLVILSTWLTHLFGGSAGREGVAVQLGAAISHQFDRFFTFPKHEQVILVTGMAAGFAGLFQTPLAALFFALEVLAIGQLQLYALLPALVTVYTASSFSHLLGLEKFTHVIVTTPELTVSVFVKYILLGLFFGLTGNAFISLQQYLKKQALHYLPNPYWRITIIGLMLSLAISLAHFGRYAGLGTNLIEQSFSNQQIYSYDFLLKLLFTTITLAAGFQGGEVTPLFAIGASLGVILAPFFGLPVELVAAAGYISVFASATNTLLAPILIGGEVFGFHHLPFFTITVIISYQFNRKQSIYGLQQALVIDVE</sequence>
<accession>A0A6I4RJD1</accession>
<evidence type="ECO:0000256" key="5">
    <source>
        <dbReference type="SAM" id="Phobius"/>
    </source>
</evidence>
<feature type="transmembrane region" description="Helical" evidence="5">
    <location>
        <begin position="373"/>
        <end position="390"/>
    </location>
</feature>
<feature type="transmembrane region" description="Helical" evidence="5">
    <location>
        <begin position="20"/>
        <end position="43"/>
    </location>
</feature>
<dbReference type="GO" id="GO:0016020">
    <property type="term" value="C:membrane"/>
    <property type="evidence" value="ECO:0007669"/>
    <property type="project" value="UniProtKB-SubCell"/>
</dbReference>
<protein>
    <submittedName>
        <fullName evidence="7">Voltage-gated chloride channel protein</fullName>
    </submittedName>
</protein>
<dbReference type="Pfam" id="PF00654">
    <property type="entry name" value="Voltage_CLC"/>
    <property type="match status" value="1"/>
</dbReference>
<reference evidence="6 8" key="2">
    <citation type="submission" date="2019-11" db="EMBL/GenBank/DDBJ databases">
        <title>Streptococcis sp. isolated from the respiratory tract of Marmot.</title>
        <authorList>
            <person name="Zhang G."/>
        </authorList>
    </citation>
    <scope>NUCLEOTIDE SEQUENCE [LARGE SCALE GENOMIC DNA]</scope>
    <source>
        <strain evidence="8">zg-86</strain>
        <strain evidence="6">Zg-86</strain>
    </source>
</reference>
<feature type="transmembrane region" description="Helical" evidence="5">
    <location>
        <begin position="321"/>
        <end position="340"/>
    </location>
</feature>
<evidence type="ECO:0000256" key="4">
    <source>
        <dbReference type="ARBA" id="ARBA00023136"/>
    </source>
</evidence>
<dbReference type="PANTHER" id="PTHR43427">
    <property type="entry name" value="CHLORIDE CHANNEL PROTEIN CLC-E"/>
    <property type="match status" value="1"/>
</dbReference>
<dbReference type="InterPro" id="IPR014743">
    <property type="entry name" value="Cl-channel_core"/>
</dbReference>
<dbReference type="EMBL" id="WLCG01000011">
    <property type="protein sequence ID" value="MTB64998.1"/>
    <property type="molecule type" value="Genomic_DNA"/>
</dbReference>
<reference evidence="7 9" key="1">
    <citation type="submission" date="2019-10" db="EMBL/GenBank/DDBJ databases">
        <title>Streptococcis sp, isolated from the respiratory tract of Marmot.</title>
        <authorList>
            <person name="Zhang G."/>
        </authorList>
    </citation>
    <scope>NUCLEOTIDE SEQUENCE [LARGE SCALE GENOMIC DNA]</scope>
    <source>
        <strain evidence="7">Zg-70</strain>
        <strain evidence="9">zg-70</strain>
    </source>
</reference>
<dbReference type="InterPro" id="IPR050368">
    <property type="entry name" value="ClC-type_chloride_channel"/>
</dbReference>
<dbReference type="SUPFAM" id="SSF81340">
    <property type="entry name" value="Clc chloride channel"/>
    <property type="match status" value="1"/>
</dbReference>
<dbReference type="RefSeq" id="WP_154608846.1">
    <property type="nucleotide sequence ID" value="NZ_CP072115.1"/>
</dbReference>
<name>A0A6I4RJD1_9STRE</name>
<keyword evidence="4 5" id="KW-0472">Membrane</keyword>
<dbReference type="PANTHER" id="PTHR43427:SF12">
    <property type="entry name" value="CHLORIDE TRANSPORTER"/>
    <property type="match status" value="1"/>
</dbReference>
<dbReference type="Proteomes" id="UP000435423">
    <property type="component" value="Unassembled WGS sequence"/>
</dbReference>
<dbReference type="InterPro" id="IPR001807">
    <property type="entry name" value="ClC"/>
</dbReference>
<keyword evidence="2 5" id="KW-0812">Transmembrane</keyword>
<keyword evidence="8" id="KW-1185">Reference proteome</keyword>
<feature type="transmembrane region" description="Helical" evidence="5">
    <location>
        <begin position="49"/>
        <end position="69"/>
    </location>
</feature>
<organism evidence="7 9">
    <name type="scientific">Streptococcus zhangguiae</name>
    <dbReference type="NCBI Taxonomy" id="2664091"/>
    <lineage>
        <taxon>Bacteria</taxon>
        <taxon>Bacillati</taxon>
        <taxon>Bacillota</taxon>
        <taxon>Bacilli</taxon>
        <taxon>Lactobacillales</taxon>
        <taxon>Streptococcaceae</taxon>
        <taxon>Streptococcus</taxon>
    </lineage>
</organism>
<dbReference type="Gene3D" id="1.10.3080.10">
    <property type="entry name" value="Clc chloride channel"/>
    <property type="match status" value="1"/>
</dbReference>
<keyword evidence="3 5" id="KW-1133">Transmembrane helix</keyword>
<dbReference type="EMBL" id="WUBJ01000010">
    <property type="protein sequence ID" value="MWV56917.1"/>
    <property type="molecule type" value="Genomic_DNA"/>
</dbReference>
<feature type="transmembrane region" description="Helical" evidence="5">
    <location>
        <begin position="223"/>
        <end position="244"/>
    </location>
</feature>
<dbReference type="GO" id="GO:0015108">
    <property type="term" value="F:chloride transmembrane transporter activity"/>
    <property type="evidence" value="ECO:0007669"/>
    <property type="project" value="InterPro"/>
</dbReference>
<dbReference type="AlphaFoldDB" id="A0A6I4RJD1"/>
<evidence type="ECO:0000256" key="2">
    <source>
        <dbReference type="ARBA" id="ARBA00022692"/>
    </source>
</evidence>
<evidence type="ECO:0000313" key="7">
    <source>
        <dbReference type="EMBL" id="MWV56917.1"/>
    </source>
</evidence>
<gene>
    <name evidence="6" type="ORF">GGG87_08310</name>
    <name evidence="7" type="ORF">GGH11_08005</name>
</gene>
<feature type="transmembrane region" description="Helical" evidence="5">
    <location>
        <begin position="145"/>
        <end position="168"/>
    </location>
</feature>
<feature type="transmembrane region" description="Helical" evidence="5">
    <location>
        <begin position="256"/>
        <end position="275"/>
    </location>
</feature>
<evidence type="ECO:0000256" key="3">
    <source>
        <dbReference type="ARBA" id="ARBA00022989"/>
    </source>
</evidence>
<dbReference type="Proteomes" id="UP000435060">
    <property type="component" value="Unassembled WGS sequence"/>
</dbReference>
<evidence type="ECO:0000256" key="1">
    <source>
        <dbReference type="ARBA" id="ARBA00004141"/>
    </source>
</evidence>
<proteinExistence type="predicted"/>
<dbReference type="PRINTS" id="PR00762">
    <property type="entry name" value="CLCHANNEL"/>
</dbReference>